<protein>
    <submittedName>
        <fullName evidence="2">Jg108 protein</fullName>
    </submittedName>
</protein>
<dbReference type="Proteomes" id="UP000838756">
    <property type="component" value="Unassembled WGS sequence"/>
</dbReference>
<feature type="non-terminal residue" evidence="2">
    <location>
        <position position="27"/>
    </location>
</feature>
<dbReference type="EMBL" id="CAKXAJ010011362">
    <property type="protein sequence ID" value="CAH2213248.1"/>
    <property type="molecule type" value="Genomic_DNA"/>
</dbReference>
<feature type="compositionally biased region" description="Gly residues" evidence="1">
    <location>
        <begin position="16"/>
        <end position="27"/>
    </location>
</feature>
<reference evidence="2" key="1">
    <citation type="submission" date="2022-03" db="EMBL/GenBank/DDBJ databases">
        <authorList>
            <person name="Lindestad O."/>
        </authorList>
    </citation>
    <scope>NUCLEOTIDE SEQUENCE</scope>
</reference>
<evidence type="ECO:0000256" key="1">
    <source>
        <dbReference type="SAM" id="MobiDB-lite"/>
    </source>
</evidence>
<accession>A0A8S4QLL5</accession>
<evidence type="ECO:0000313" key="3">
    <source>
        <dbReference type="Proteomes" id="UP000838756"/>
    </source>
</evidence>
<name>A0A8S4QLL5_9NEOP</name>
<proteinExistence type="predicted"/>
<organism evidence="2 3">
    <name type="scientific">Pararge aegeria aegeria</name>
    <dbReference type="NCBI Taxonomy" id="348720"/>
    <lineage>
        <taxon>Eukaryota</taxon>
        <taxon>Metazoa</taxon>
        <taxon>Ecdysozoa</taxon>
        <taxon>Arthropoda</taxon>
        <taxon>Hexapoda</taxon>
        <taxon>Insecta</taxon>
        <taxon>Pterygota</taxon>
        <taxon>Neoptera</taxon>
        <taxon>Endopterygota</taxon>
        <taxon>Lepidoptera</taxon>
        <taxon>Glossata</taxon>
        <taxon>Ditrysia</taxon>
        <taxon>Papilionoidea</taxon>
        <taxon>Nymphalidae</taxon>
        <taxon>Satyrinae</taxon>
        <taxon>Satyrini</taxon>
        <taxon>Parargina</taxon>
        <taxon>Pararge</taxon>
    </lineage>
</organism>
<evidence type="ECO:0000313" key="2">
    <source>
        <dbReference type="EMBL" id="CAH2213248.1"/>
    </source>
</evidence>
<sequence length="27" mass="2521">MLKTAAVSDAAEEVEGCGGSAAGGPEL</sequence>
<dbReference type="AlphaFoldDB" id="A0A8S4QLL5"/>
<gene>
    <name evidence="2" type="primary">jg108</name>
    <name evidence="2" type="ORF">PAEG_LOCUS3530</name>
</gene>
<feature type="region of interest" description="Disordered" evidence="1">
    <location>
        <begin position="1"/>
        <end position="27"/>
    </location>
</feature>
<keyword evidence="3" id="KW-1185">Reference proteome</keyword>
<comment type="caution">
    <text evidence="2">The sequence shown here is derived from an EMBL/GenBank/DDBJ whole genome shotgun (WGS) entry which is preliminary data.</text>
</comment>